<dbReference type="GO" id="GO:0005829">
    <property type="term" value="C:cytosol"/>
    <property type="evidence" value="ECO:0007669"/>
    <property type="project" value="TreeGrafter"/>
</dbReference>
<dbReference type="Pfam" id="PF17285">
    <property type="entry name" value="PRMT5_TIM"/>
    <property type="match status" value="1"/>
</dbReference>
<evidence type="ECO:0000256" key="1">
    <source>
        <dbReference type="ARBA" id="ARBA00022691"/>
    </source>
</evidence>
<dbReference type="InterPro" id="IPR025799">
    <property type="entry name" value="Arg_MeTrfase"/>
</dbReference>
<evidence type="ECO:0000313" key="4">
    <source>
        <dbReference type="WBParaSite" id="MhA1_Contig541.frz3.gene7"/>
    </source>
</evidence>
<dbReference type="PANTHER" id="PTHR10738:SF0">
    <property type="entry name" value="PROTEIN ARGININE N-METHYLTRANSFERASE 5"/>
    <property type="match status" value="1"/>
</dbReference>
<feature type="domain" description="PRMT5 TIM barrel" evidence="2">
    <location>
        <begin position="45"/>
        <end position="218"/>
    </location>
</feature>
<dbReference type="GO" id="GO:0005634">
    <property type="term" value="C:nucleus"/>
    <property type="evidence" value="ECO:0007669"/>
    <property type="project" value="TreeGrafter"/>
</dbReference>
<name>A0A1I8BU76_MELHA</name>
<evidence type="ECO:0000259" key="2">
    <source>
        <dbReference type="Pfam" id="PF17285"/>
    </source>
</evidence>
<dbReference type="GO" id="GO:0006355">
    <property type="term" value="P:regulation of DNA-templated transcription"/>
    <property type="evidence" value="ECO:0007669"/>
    <property type="project" value="TreeGrafter"/>
</dbReference>
<organism evidence="3 4">
    <name type="scientific">Meloidogyne hapla</name>
    <name type="common">Root-knot nematode worm</name>
    <dbReference type="NCBI Taxonomy" id="6305"/>
    <lineage>
        <taxon>Eukaryota</taxon>
        <taxon>Metazoa</taxon>
        <taxon>Ecdysozoa</taxon>
        <taxon>Nematoda</taxon>
        <taxon>Chromadorea</taxon>
        <taxon>Rhabditida</taxon>
        <taxon>Tylenchina</taxon>
        <taxon>Tylenchomorpha</taxon>
        <taxon>Tylenchoidea</taxon>
        <taxon>Meloidogynidae</taxon>
        <taxon>Meloidogyninae</taxon>
        <taxon>Meloidogyne</taxon>
    </lineage>
</organism>
<reference evidence="4" key="1">
    <citation type="submission" date="2016-11" db="UniProtKB">
        <authorList>
            <consortium name="WormBaseParasite"/>
        </authorList>
    </citation>
    <scope>IDENTIFICATION</scope>
</reference>
<accession>A0A1I8BU76</accession>
<evidence type="ECO:0000313" key="3">
    <source>
        <dbReference type="Proteomes" id="UP000095281"/>
    </source>
</evidence>
<keyword evidence="1" id="KW-0949">S-adenosyl-L-methionine</keyword>
<protein>
    <submittedName>
        <fullName evidence="4">PRMT5_TIM domain-containing protein</fullName>
    </submittedName>
</protein>
<dbReference type="InterPro" id="IPR035247">
    <property type="entry name" value="PRMT5_TIM"/>
</dbReference>
<proteinExistence type="predicted"/>
<dbReference type="Gene3D" id="3.20.20.150">
    <property type="entry name" value="Divalent-metal-dependent TIM barrel enzymes"/>
    <property type="match status" value="1"/>
</dbReference>
<dbReference type="Proteomes" id="UP000095281">
    <property type="component" value="Unplaced"/>
</dbReference>
<dbReference type="OMA" id="WIADFSA"/>
<dbReference type="PANTHER" id="PTHR10738">
    <property type="entry name" value="PROTEIN ARGININE N-METHYLTRANSFERASE 5"/>
    <property type="match status" value="1"/>
</dbReference>
<dbReference type="WBParaSite" id="MhA1_Contig541.frz3.gene7">
    <property type="protein sequence ID" value="MhA1_Contig541.frz3.gene7"/>
    <property type="gene ID" value="MhA1_Contig541.frz3.gene7"/>
</dbReference>
<keyword evidence="3" id="KW-1185">Reference proteome</keyword>
<dbReference type="GO" id="GO:0016274">
    <property type="term" value="F:protein-arginine N-methyltransferase activity"/>
    <property type="evidence" value="ECO:0007669"/>
    <property type="project" value="InterPro"/>
</dbReference>
<sequence length="222" mass="25897">MSCNGENIKQPNVGWFFSRKYITEDDAYIFDKQIATICANYGKVGFSFITYPIGGIYRYNCRINKNRNVRPIHLPDLQMEIQFWQKYVNCALSSWIDPDSPDDWIADFSAQEFKKEMDYARYLGINNVLIELKRSNSPKLAKLINNFLESSTCDLSFWILLPSNSTLLNNEDCWLVWRNFRTLCNNSNHLFVGLAFTEDLGDEFGSIKQIQRWKAEPTNINP</sequence>
<dbReference type="AlphaFoldDB" id="A0A1I8BU76"/>